<evidence type="ECO:0000256" key="1">
    <source>
        <dbReference type="SAM" id="MobiDB-lite"/>
    </source>
</evidence>
<dbReference type="NCBIfam" id="NF046043">
    <property type="entry name" value="rep_init_NGO0469"/>
    <property type="match status" value="1"/>
</dbReference>
<keyword evidence="3" id="KW-1185">Reference proteome</keyword>
<reference evidence="2 3" key="1">
    <citation type="submission" date="2023-10" db="EMBL/GenBank/DDBJ databases">
        <title>Rubellicoccus peritrichatus gen. nov., sp. nov., isolated from an algae of coral reef tank.</title>
        <authorList>
            <person name="Luo J."/>
        </authorList>
    </citation>
    <scope>NUCLEOTIDE SEQUENCE [LARGE SCALE GENOMIC DNA]</scope>
    <source>
        <strain evidence="2 3">CR14</strain>
    </source>
</reference>
<name>A0AAQ3LD14_9BACT</name>
<dbReference type="RefSeq" id="WP_317835676.1">
    <property type="nucleotide sequence ID" value="NZ_CP136920.1"/>
</dbReference>
<evidence type="ECO:0000313" key="3">
    <source>
        <dbReference type="Proteomes" id="UP001304300"/>
    </source>
</evidence>
<evidence type="ECO:0000313" key="2">
    <source>
        <dbReference type="EMBL" id="WOO43137.1"/>
    </source>
</evidence>
<sequence>MSLTARENKSDSIEPISVGIHQAVCYGVYDLGEQWQEWQGKGKWSRKVCVVWELPEERIEFEDKETGEPVNIPRSASQIYTLSLDPKSRLRKDLESWRGRPFTQDELEGFDLKQLLGVNCQLQIVHNQGSGKHAGKVFANIQNIMALGRGASKLTPENKVAFFSFEECEEGEAPIFPEKMPEWLQNKVKDSKTWKDVTGTSPQDEEPPATPEAEIVEDEDVPF</sequence>
<dbReference type="KEGG" id="puo:RZN69_08530"/>
<organism evidence="2 3">
    <name type="scientific">Rubellicoccus peritrichatus</name>
    <dbReference type="NCBI Taxonomy" id="3080537"/>
    <lineage>
        <taxon>Bacteria</taxon>
        <taxon>Pseudomonadati</taxon>
        <taxon>Verrucomicrobiota</taxon>
        <taxon>Opitutia</taxon>
        <taxon>Puniceicoccales</taxon>
        <taxon>Cerasicoccaceae</taxon>
        <taxon>Rubellicoccus</taxon>
    </lineage>
</organism>
<protein>
    <submittedName>
        <fullName evidence="2">Uncharacterized protein</fullName>
    </submittedName>
</protein>
<gene>
    <name evidence="2" type="ORF">RZN69_08530</name>
</gene>
<feature type="region of interest" description="Disordered" evidence="1">
    <location>
        <begin position="190"/>
        <end position="223"/>
    </location>
</feature>
<accession>A0AAQ3LD14</accession>
<dbReference type="EMBL" id="CP136920">
    <property type="protein sequence ID" value="WOO43137.1"/>
    <property type="molecule type" value="Genomic_DNA"/>
</dbReference>
<dbReference type="AlphaFoldDB" id="A0AAQ3LD14"/>
<feature type="compositionally biased region" description="Acidic residues" evidence="1">
    <location>
        <begin position="214"/>
        <end position="223"/>
    </location>
</feature>
<dbReference type="InterPro" id="IPR059222">
    <property type="entry name" value="NGO0469-like"/>
</dbReference>
<proteinExistence type="predicted"/>
<dbReference type="Proteomes" id="UP001304300">
    <property type="component" value="Chromosome"/>
</dbReference>